<reference evidence="1 2" key="1">
    <citation type="journal article" date="2019" name="Sci. Rep.">
        <title>Orb-weaving spider Araneus ventricosus genome elucidates the spidroin gene catalogue.</title>
        <authorList>
            <person name="Kono N."/>
            <person name="Nakamura H."/>
            <person name="Ohtoshi R."/>
            <person name="Moran D.A.P."/>
            <person name="Shinohara A."/>
            <person name="Yoshida Y."/>
            <person name="Fujiwara M."/>
            <person name="Mori M."/>
            <person name="Tomita M."/>
            <person name="Arakawa K."/>
        </authorList>
    </citation>
    <scope>NUCLEOTIDE SEQUENCE [LARGE SCALE GENOMIC DNA]</scope>
</reference>
<sequence>MVREHYPRRFPKFNIVAHYTYTRASHQISNTCCIKVSGLMSQPLLNLSFSVCIGRKTLAAQVQFKRTKQVINLGANSELQVDVEEVATETANFLLG</sequence>
<dbReference type="Proteomes" id="UP000499080">
    <property type="component" value="Unassembled WGS sequence"/>
</dbReference>
<organism evidence="1 2">
    <name type="scientific">Araneus ventricosus</name>
    <name type="common">Orbweaver spider</name>
    <name type="synonym">Epeira ventricosa</name>
    <dbReference type="NCBI Taxonomy" id="182803"/>
    <lineage>
        <taxon>Eukaryota</taxon>
        <taxon>Metazoa</taxon>
        <taxon>Ecdysozoa</taxon>
        <taxon>Arthropoda</taxon>
        <taxon>Chelicerata</taxon>
        <taxon>Arachnida</taxon>
        <taxon>Araneae</taxon>
        <taxon>Araneomorphae</taxon>
        <taxon>Entelegynae</taxon>
        <taxon>Araneoidea</taxon>
        <taxon>Araneidae</taxon>
        <taxon>Araneus</taxon>
    </lineage>
</organism>
<dbReference type="AlphaFoldDB" id="A0A4Y2S8P2"/>
<proteinExistence type="predicted"/>
<gene>
    <name evidence="1" type="ORF">AVEN_157122_1</name>
</gene>
<comment type="caution">
    <text evidence="1">The sequence shown here is derived from an EMBL/GenBank/DDBJ whole genome shotgun (WGS) entry which is preliminary data.</text>
</comment>
<accession>A0A4Y2S8P2</accession>
<dbReference type="EMBL" id="BGPR01020407">
    <property type="protein sequence ID" value="GBN84582.1"/>
    <property type="molecule type" value="Genomic_DNA"/>
</dbReference>
<name>A0A4Y2S8P2_ARAVE</name>
<protein>
    <submittedName>
        <fullName evidence="1">Uncharacterized protein</fullName>
    </submittedName>
</protein>
<keyword evidence="2" id="KW-1185">Reference proteome</keyword>
<evidence type="ECO:0000313" key="2">
    <source>
        <dbReference type="Proteomes" id="UP000499080"/>
    </source>
</evidence>
<evidence type="ECO:0000313" key="1">
    <source>
        <dbReference type="EMBL" id="GBN84582.1"/>
    </source>
</evidence>